<dbReference type="SUPFAM" id="SSF57667">
    <property type="entry name" value="beta-beta-alpha zinc fingers"/>
    <property type="match status" value="1"/>
</dbReference>
<proteinExistence type="predicted"/>
<protein>
    <recommendedName>
        <fullName evidence="11">C2H2-type domain-containing protein</fullName>
    </recommendedName>
</protein>
<keyword evidence="4 9" id="KW-0863">Zinc-finger</keyword>
<evidence type="ECO:0000256" key="4">
    <source>
        <dbReference type="ARBA" id="ARBA00022771"/>
    </source>
</evidence>
<dbReference type="AlphaFoldDB" id="A0A2S4UN64"/>
<evidence type="ECO:0000256" key="7">
    <source>
        <dbReference type="ARBA" id="ARBA00023163"/>
    </source>
</evidence>
<keyword evidence="13" id="KW-1185">Reference proteome</keyword>
<keyword evidence="5" id="KW-0862">Zinc</keyword>
<evidence type="ECO:0000256" key="5">
    <source>
        <dbReference type="ARBA" id="ARBA00022833"/>
    </source>
</evidence>
<evidence type="ECO:0000256" key="8">
    <source>
        <dbReference type="ARBA" id="ARBA00023242"/>
    </source>
</evidence>
<dbReference type="InterPro" id="IPR036236">
    <property type="entry name" value="Znf_C2H2_sf"/>
</dbReference>
<dbReference type="PROSITE" id="PS50157">
    <property type="entry name" value="ZINC_FINGER_C2H2_2"/>
    <property type="match status" value="1"/>
</dbReference>
<reference evidence="12" key="1">
    <citation type="submission" date="2017-12" db="EMBL/GenBank/DDBJ databases">
        <title>Gene loss provides genomic basis for host adaptation in cereal stripe rust fungi.</title>
        <authorList>
            <person name="Xia C."/>
        </authorList>
    </citation>
    <scope>NUCLEOTIDE SEQUENCE [LARGE SCALE GENOMIC DNA]</scope>
    <source>
        <strain evidence="12">93-210</strain>
    </source>
</reference>
<dbReference type="EMBL" id="PKSL01000221">
    <property type="protein sequence ID" value="POV98637.1"/>
    <property type="molecule type" value="Genomic_DNA"/>
</dbReference>
<sequence length="281" mass="30330">MSGGYGSNRIPQYPGETRRTTGSSSANSSSLNNLSSNQSFANYPEAANVNTYMQYNTSAGYNQGLPSHNIGGGSIASNNRDLYGRPHYSSDLAPGSLSYNAPAQQGGVSFDSLYSPMPSNNTLLQQSLGVTSNSSYNPDSYLSASLGMPCPNPSHNSESRPSHGVVRNHMSVKLNLSIGSCDALCVTSINDHVLSHRAKNRCPTCGKGFGRPSSLAQHEFIHTGERPYGFASIHFVPYGHRPLDMFALFAEELSTRPAISSAIRVYTKLPNEQKHANPYRM</sequence>
<organism evidence="12 13">
    <name type="scientific">Puccinia striiformis</name>
    <dbReference type="NCBI Taxonomy" id="27350"/>
    <lineage>
        <taxon>Eukaryota</taxon>
        <taxon>Fungi</taxon>
        <taxon>Dikarya</taxon>
        <taxon>Basidiomycota</taxon>
        <taxon>Pucciniomycotina</taxon>
        <taxon>Pucciniomycetes</taxon>
        <taxon>Pucciniales</taxon>
        <taxon>Pucciniaceae</taxon>
        <taxon>Puccinia</taxon>
    </lineage>
</organism>
<dbReference type="GO" id="GO:0008270">
    <property type="term" value="F:zinc ion binding"/>
    <property type="evidence" value="ECO:0007669"/>
    <property type="project" value="UniProtKB-KW"/>
</dbReference>
<dbReference type="VEuPathDB" id="FungiDB:PSTT_14316"/>
<evidence type="ECO:0000256" key="10">
    <source>
        <dbReference type="SAM" id="MobiDB-lite"/>
    </source>
</evidence>
<keyword evidence="8" id="KW-0539">Nucleus</keyword>
<keyword evidence="6" id="KW-0805">Transcription regulation</keyword>
<dbReference type="Proteomes" id="UP000239156">
    <property type="component" value="Unassembled WGS sequence"/>
</dbReference>
<evidence type="ECO:0000313" key="12">
    <source>
        <dbReference type="EMBL" id="POV98637.1"/>
    </source>
</evidence>
<feature type="region of interest" description="Disordered" evidence="10">
    <location>
        <begin position="1"/>
        <end position="36"/>
    </location>
</feature>
<dbReference type="Gene3D" id="3.30.160.60">
    <property type="entry name" value="Classic Zinc Finger"/>
    <property type="match status" value="1"/>
</dbReference>
<dbReference type="InterPro" id="IPR013087">
    <property type="entry name" value="Znf_C2H2_type"/>
</dbReference>
<dbReference type="PROSITE" id="PS00028">
    <property type="entry name" value="ZINC_FINGER_C2H2_1"/>
    <property type="match status" value="1"/>
</dbReference>
<keyword evidence="2" id="KW-0479">Metal-binding</keyword>
<evidence type="ECO:0000256" key="6">
    <source>
        <dbReference type="ARBA" id="ARBA00023015"/>
    </source>
</evidence>
<keyword evidence="7" id="KW-0804">Transcription</keyword>
<feature type="compositionally biased region" description="Low complexity" evidence="10">
    <location>
        <begin position="23"/>
        <end position="36"/>
    </location>
</feature>
<evidence type="ECO:0000256" key="1">
    <source>
        <dbReference type="ARBA" id="ARBA00004123"/>
    </source>
</evidence>
<accession>A0A2S4UN64</accession>
<gene>
    <name evidence="12" type="ORF">PSTT_14316</name>
</gene>
<evidence type="ECO:0000256" key="3">
    <source>
        <dbReference type="ARBA" id="ARBA00022737"/>
    </source>
</evidence>
<dbReference type="GO" id="GO:0005634">
    <property type="term" value="C:nucleus"/>
    <property type="evidence" value="ECO:0007669"/>
    <property type="project" value="UniProtKB-SubCell"/>
</dbReference>
<comment type="caution">
    <text evidence="12">The sequence shown here is derived from an EMBL/GenBank/DDBJ whole genome shotgun (WGS) entry which is preliminary data.</text>
</comment>
<feature type="domain" description="C2H2-type" evidence="11">
    <location>
        <begin position="200"/>
        <end position="227"/>
    </location>
</feature>
<evidence type="ECO:0000256" key="9">
    <source>
        <dbReference type="PROSITE-ProRule" id="PRU00042"/>
    </source>
</evidence>
<evidence type="ECO:0000313" key="13">
    <source>
        <dbReference type="Proteomes" id="UP000239156"/>
    </source>
</evidence>
<evidence type="ECO:0000259" key="11">
    <source>
        <dbReference type="PROSITE" id="PS50157"/>
    </source>
</evidence>
<comment type="subcellular location">
    <subcellularLocation>
        <location evidence="1">Nucleus</location>
    </subcellularLocation>
</comment>
<keyword evidence="3" id="KW-0677">Repeat</keyword>
<evidence type="ECO:0000256" key="2">
    <source>
        <dbReference type="ARBA" id="ARBA00022723"/>
    </source>
</evidence>
<name>A0A2S4UN64_9BASI</name>
<dbReference type="FunFam" id="3.30.160.60:FF:000060">
    <property type="entry name" value="zinc finger protein 436"/>
    <property type="match status" value="1"/>
</dbReference>
<dbReference type="VEuPathDB" id="FungiDB:PSHT_12853"/>